<name>A0AAE0KW92_9CHLO</name>
<evidence type="ECO:0000313" key="5">
    <source>
        <dbReference type="Proteomes" id="UP001190700"/>
    </source>
</evidence>
<sequence length="441" mass="49826">MACAMDMFPAGSQPDNWTSADAIDEVEKLMKKKKVNLKDRLSSGSDLPSGKRSFQQIPKCNFYEESRERALFHKAGYTAFIASCRLTLEEFDELLTMPLTHPDYEELGLGRSLADLIGECYNPGIERTDLDNSLARRDTGKKFSPAEQLFYYLHIMASPHTSWQSFEAKFGCDKATVMRLYYHVQSCVFWVTTPEISWPDEAERKELAEKYCGAFKGCVGYVNGTRSGIKKPLHCQTAFYSGKIAMHCMNTQVIVDLRGKFIQGTVGVGGSVHDKIIYDAWGGYVNEEDFFAQGEFILGDPAYNSKLTAHRILANPTEADYKSVKAAISRAKAEGNMIEVQALEKKYATMQTQSDYIRRLRVQVERSLGVVKQTFPFVGLPGRGKWKKDRWELGIGLTCAMQLQNFIWRKREHRVGDGGYPRGLKHFAGEWETGSIGKKLL</sequence>
<keyword evidence="5" id="KW-1185">Reference proteome</keyword>
<dbReference type="GO" id="GO:0046872">
    <property type="term" value="F:metal ion binding"/>
    <property type="evidence" value="ECO:0007669"/>
    <property type="project" value="UniProtKB-KW"/>
</dbReference>
<comment type="cofactor">
    <cofactor evidence="1">
        <name>a divalent metal cation</name>
        <dbReference type="ChEBI" id="CHEBI:60240"/>
    </cofactor>
</comment>
<protein>
    <recommendedName>
        <fullName evidence="3">DDE Tnp4 domain-containing protein</fullName>
    </recommendedName>
</protein>
<evidence type="ECO:0000256" key="1">
    <source>
        <dbReference type="ARBA" id="ARBA00001968"/>
    </source>
</evidence>
<dbReference type="InterPro" id="IPR027806">
    <property type="entry name" value="HARBI1_dom"/>
</dbReference>
<accession>A0AAE0KW92</accession>
<evidence type="ECO:0000313" key="4">
    <source>
        <dbReference type="EMBL" id="KAK3263056.1"/>
    </source>
</evidence>
<dbReference type="Proteomes" id="UP001190700">
    <property type="component" value="Unassembled WGS sequence"/>
</dbReference>
<organism evidence="4 5">
    <name type="scientific">Cymbomonas tetramitiformis</name>
    <dbReference type="NCBI Taxonomy" id="36881"/>
    <lineage>
        <taxon>Eukaryota</taxon>
        <taxon>Viridiplantae</taxon>
        <taxon>Chlorophyta</taxon>
        <taxon>Pyramimonadophyceae</taxon>
        <taxon>Pyramimonadales</taxon>
        <taxon>Pyramimonadaceae</taxon>
        <taxon>Cymbomonas</taxon>
    </lineage>
</organism>
<feature type="domain" description="DDE Tnp4" evidence="3">
    <location>
        <begin position="223"/>
        <end position="378"/>
    </location>
</feature>
<evidence type="ECO:0000256" key="2">
    <source>
        <dbReference type="ARBA" id="ARBA00022723"/>
    </source>
</evidence>
<comment type="caution">
    <text evidence="4">The sequence shown here is derived from an EMBL/GenBank/DDBJ whole genome shotgun (WGS) entry which is preliminary data.</text>
</comment>
<proteinExistence type="predicted"/>
<evidence type="ECO:0000259" key="3">
    <source>
        <dbReference type="Pfam" id="PF13359"/>
    </source>
</evidence>
<gene>
    <name evidence="4" type="ORF">CYMTET_28118</name>
</gene>
<reference evidence="4 5" key="1">
    <citation type="journal article" date="2015" name="Genome Biol. Evol.">
        <title>Comparative Genomics of a Bacterivorous Green Alga Reveals Evolutionary Causalities and Consequences of Phago-Mixotrophic Mode of Nutrition.</title>
        <authorList>
            <person name="Burns J.A."/>
            <person name="Paasch A."/>
            <person name="Narechania A."/>
            <person name="Kim E."/>
        </authorList>
    </citation>
    <scope>NUCLEOTIDE SEQUENCE [LARGE SCALE GENOMIC DNA]</scope>
    <source>
        <strain evidence="4 5">PLY_AMNH</strain>
    </source>
</reference>
<keyword evidence="2" id="KW-0479">Metal-binding</keyword>
<dbReference type="AlphaFoldDB" id="A0AAE0KW92"/>
<dbReference type="EMBL" id="LGRX02015759">
    <property type="protein sequence ID" value="KAK3263056.1"/>
    <property type="molecule type" value="Genomic_DNA"/>
</dbReference>
<dbReference type="Pfam" id="PF13359">
    <property type="entry name" value="DDE_Tnp_4"/>
    <property type="match status" value="1"/>
</dbReference>